<dbReference type="Pfam" id="PF00440">
    <property type="entry name" value="TetR_N"/>
    <property type="match status" value="1"/>
</dbReference>
<evidence type="ECO:0000259" key="2">
    <source>
        <dbReference type="Pfam" id="PF00440"/>
    </source>
</evidence>
<dbReference type="SUPFAM" id="SSF46689">
    <property type="entry name" value="Homeodomain-like"/>
    <property type="match status" value="1"/>
</dbReference>
<evidence type="ECO:0000313" key="4">
    <source>
        <dbReference type="Proteomes" id="UP000005631"/>
    </source>
</evidence>
<evidence type="ECO:0000313" key="3">
    <source>
        <dbReference type="EMBL" id="AEV31588.1"/>
    </source>
</evidence>
<accession>G8R0C8</accession>
<sequence>MNSTLQHIRFSVNDKVYNRDPDSTELGRTMVMRGIELIDEIGFEAFTFKKLGAKIGSPESTIYRYFENKHKFLLYLTSWYWSWMEYRLVMGTNNIEDAKSRLTKAIILLTEAVEEDGNFEYINEIKLNKIVVSESIKAFHTRKVDLENKQGCYEGYTNLIDRAAGMINDVAPAYKYPKMLASTIIEGAHQQIFFAEHLPALTGINKGNRSITDFFQNMVFSIIEENR</sequence>
<keyword evidence="4" id="KW-1185">Reference proteome</keyword>
<dbReference type="OrthoDB" id="649282at2"/>
<dbReference type="RefSeq" id="WP_014200949.1">
    <property type="nucleotide sequence ID" value="NC_016599.1"/>
</dbReference>
<dbReference type="HOGENOM" id="CLU_1233814_0_0_10"/>
<reference evidence="3 4" key="1">
    <citation type="journal article" date="2012" name="Stand. Genomic Sci.">
        <title>Genome sequence of the orange-pigmented seawater bacterium Owenweeksia hongkongensis type strain (UST20020801(T)).</title>
        <authorList>
            <person name="Riedel T."/>
            <person name="Held B."/>
            <person name="Nolan M."/>
            <person name="Lucas S."/>
            <person name="Lapidus A."/>
            <person name="Tice H."/>
            <person name="Del Rio T.G."/>
            <person name="Cheng J.F."/>
            <person name="Han C."/>
            <person name="Tapia R."/>
            <person name="Goodwin L.A."/>
            <person name="Pitluck S."/>
            <person name="Liolios K."/>
            <person name="Mavromatis K."/>
            <person name="Pagani I."/>
            <person name="Ivanova N."/>
            <person name="Mikhailova N."/>
            <person name="Pati A."/>
            <person name="Chen A."/>
            <person name="Palaniappan K."/>
            <person name="Rohde M."/>
            <person name="Tindall B.J."/>
            <person name="Detter J.C."/>
            <person name="Goker M."/>
            <person name="Woyke T."/>
            <person name="Bristow J."/>
            <person name="Eisen J.A."/>
            <person name="Markowitz V."/>
            <person name="Hugenholtz P."/>
            <person name="Klenk H.P."/>
            <person name="Kyrpides N.C."/>
        </authorList>
    </citation>
    <scope>NUCLEOTIDE SEQUENCE</scope>
    <source>
        <strain evidence="4">DSM 17368 / JCM 12287 / NRRL B-23963</strain>
    </source>
</reference>
<dbReference type="EMBL" id="CP003156">
    <property type="protein sequence ID" value="AEV31588.1"/>
    <property type="molecule type" value="Genomic_DNA"/>
</dbReference>
<dbReference type="AlphaFoldDB" id="G8R0C8"/>
<dbReference type="PATRIC" id="fig|926562.3.peg.586"/>
<name>G8R0C8_OWEHD</name>
<gene>
    <name evidence="3" type="ordered locus">Oweho_0572</name>
</gene>
<proteinExistence type="predicted"/>
<dbReference type="Proteomes" id="UP000005631">
    <property type="component" value="Chromosome"/>
</dbReference>
<dbReference type="eggNOG" id="COG1309">
    <property type="taxonomic scope" value="Bacteria"/>
</dbReference>
<keyword evidence="1" id="KW-0238">DNA-binding</keyword>
<organism evidence="3 4">
    <name type="scientific">Owenweeksia hongkongensis (strain DSM 17368 / CIP 108786 / JCM 12287 / NRRL B-23963 / UST20020801)</name>
    <dbReference type="NCBI Taxonomy" id="926562"/>
    <lineage>
        <taxon>Bacteria</taxon>
        <taxon>Pseudomonadati</taxon>
        <taxon>Bacteroidota</taxon>
        <taxon>Flavobacteriia</taxon>
        <taxon>Flavobacteriales</taxon>
        <taxon>Owenweeksiaceae</taxon>
        <taxon>Owenweeksia</taxon>
    </lineage>
</organism>
<protein>
    <submittedName>
        <fullName evidence="3">Transcriptional regulator</fullName>
    </submittedName>
</protein>
<dbReference type="Gene3D" id="1.10.357.10">
    <property type="entry name" value="Tetracycline Repressor, domain 2"/>
    <property type="match status" value="1"/>
</dbReference>
<dbReference type="GO" id="GO:0003677">
    <property type="term" value="F:DNA binding"/>
    <property type="evidence" value="ECO:0007669"/>
    <property type="project" value="UniProtKB-KW"/>
</dbReference>
<dbReference type="InterPro" id="IPR009057">
    <property type="entry name" value="Homeodomain-like_sf"/>
</dbReference>
<evidence type="ECO:0000256" key="1">
    <source>
        <dbReference type="ARBA" id="ARBA00023125"/>
    </source>
</evidence>
<feature type="domain" description="HTH tetR-type" evidence="2">
    <location>
        <begin position="35"/>
        <end position="74"/>
    </location>
</feature>
<dbReference type="STRING" id="926562.Oweho_0572"/>
<dbReference type="InterPro" id="IPR001647">
    <property type="entry name" value="HTH_TetR"/>
</dbReference>
<dbReference type="KEGG" id="oho:Oweho_0572"/>